<dbReference type="HOGENOM" id="CLU_658984_0_0_1"/>
<dbReference type="InterPro" id="IPR024079">
    <property type="entry name" value="MetalloPept_cat_dom_sf"/>
</dbReference>
<gene>
    <name evidence="2" type="ORF">MCYG_05013</name>
</gene>
<proteinExistence type="predicted"/>
<dbReference type="GO" id="GO:0008237">
    <property type="term" value="F:metallopeptidase activity"/>
    <property type="evidence" value="ECO:0007669"/>
    <property type="project" value="InterPro"/>
</dbReference>
<dbReference type="VEuPathDB" id="FungiDB:MCYG_05013"/>
<keyword evidence="1" id="KW-0732">Signal</keyword>
<organism evidence="2 3">
    <name type="scientific">Arthroderma otae (strain ATCC MYA-4605 / CBS 113480)</name>
    <name type="common">Microsporum canis</name>
    <dbReference type="NCBI Taxonomy" id="554155"/>
    <lineage>
        <taxon>Eukaryota</taxon>
        <taxon>Fungi</taxon>
        <taxon>Dikarya</taxon>
        <taxon>Ascomycota</taxon>
        <taxon>Pezizomycotina</taxon>
        <taxon>Eurotiomycetes</taxon>
        <taxon>Eurotiomycetidae</taxon>
        <taxon>Onygenales</taxon>
        <taxon>Arthrodermataceae</taxon>
        <taxon>Microsporum</taxon>
    </lineage>
</organism>
<reference evidence="3" key="1">
    <citation type="journal article" date="2012" name="MBio">
        <title>Comparative genome analysis of Trichophyton rubrum and related dermatophytes reveals candidate genes involved in infection.</title>
        <authorList>
            <person name="Martinez D.A."/>
            <person name="Oliver B.G."/>
            <person name="Graeser Y."/>
            <person name="Goldberg J.M."/>
            <person name="Li W."/>
            <person name="Martinez-Rossi N.M."/>
            <person name="Monod M."/>
            <person name="Shelest E."/>
            <person name="Barton R.C."/>
            <person name="Birch E."/>
            <person name="Brakhage A.A."/>
            <person name="Chen Z."/>
            <person name="Gurr S.J."/>
            <person name="Heiman D."/>
            <person name="Heitman J."/>
            <person name="Kosti I."/>
            <person name="Rossi A."/>
            <person name="Saif S."/>
            <person name="Samalova M."/>
            <person name="Saunders C.W."/>
            <person name="Shea T."/>
            <person name="Summerbell R.C."/>
            <person name="Xu J."/>
            <person name="Young S."/>
            <person name="Zeng Q."/>
            <person name="Birren B.W."/>
            <person name="Cuomo C.A."/>
            <person name="White T.C."/>
        </authorList>
    </citation>
    <scope>NUCLEOTIDE SEQUENCE [LARGE SCALE GENOMIC DNA]</scope>
    <source>
        <strain evidence="3">ATCC MYA-4605 / CBS 113480</strain>
    </source>
</reference>
<keyword evidence="3" id="KW-1185">Reference proteome</keyword>
<dbReference type="OMA" id="REGNSHN"/>
<name>C5FQP1_ARTOC</name>
<accession>C5FQP1</accession>
<dbReference type="Gene3D" id="3.40.390.10">
    <property type="entry name" value="Collagenase (Catalytic Domain)"/>
    <property type="match status" value="1"/>
</dbReference>
<dbReference type="AlphaFoldDB" id="C5FQP1"/>
<dbReference type="eggNOG" id="ENOG502SJ1B">
    <property type="taxonomic scope" value="Eukaryota"/>
</dbReference>
<feature type="signal peptide" evidence="1">
    <location>
        <begin position="1"/>
        <end position="19"/>
    </location>
</feature>
<protein>
    <submittedName>
        <fullName evidence="2">Uncharacterized protein</fullName>
    </submittedName>
</protein>
<dbReference type="EMBL" id="DS995704">
    <property type="protein sequence ID" value="EEQ32194.1"/>
    <property type="molecule type" value="Genomic_DNA"/>
</dbReference>
<dbReference type="GeneID" id="9226131"/>
<dbReference type="Proteomes" id="UP000002035">
    <property type="component" value="Unassembled WGS sequence"/>
</dbReference>
<evidence type="ECO:0000256" key="1">
    <source>
        <dbReference type="SAM" id="SignalP"/>
    </source>
</evidence>
<evidence type="ECO:0000313" key="3">
    <source>
        <dbReference type="Proteomes" id="UP000002035"/>
    </source>
</evidence>
<evidence type="ECO:0000313" key="2">
    <source>
        <dbReference type="EMBL" id="EEQ32194.1"/>
    </source>
</evidence>
<dbReference type="OrthoDB" id="4259138at2759"/>
<feature type="chain" id="PRO_5002951592" evidence="1">
    <location>
        <begin position="20"/>
        <end position="405"/>
    </location>
</feature>
<dbReference type="RefSeq" id="XP_002847276.1">
    <property type="nucleotide sequence ID" value="XM_002847230.1"/>
</dbReference>
<sequence length="405" mass="44919">MKRFSLILLLLWSITAAVAGPLGKYGPYDETTDSLNHTLWPGVRIGGDGSSSQSLKISDLFLEADSNFKGGCASKLSVLDTWLKEAIQLHNALIKAYSEYKTNRESLIIWVEFFGIRANRDMSIYEDDEPLWKTIGDHISRVSEFLAGAGLRNPVKPGEKPRIFCSEDAGEYAPWDQPIKDENGKEIPYAKDENTGEVTKYWTVGEVFVIQKNKYADAAAYWMRSYNGYAFVRGALCTKTENKMDYAKTSAIPPIPYTEGEELYFGKANRYILFCPLAFDAPSGKPHSLSSLADAASSANYPSGAGTPKLDGILPRSATLYHELYHLTDNGDTSDPYYMLDSLLRAAQARLVPSPSSETEKIAKNPETYAFAAMAAYMNQNPPEGHDRIIYIGGLPFKPEAIFKS</sequence>